<dbReference type="OrthoDB" id="2423701at2759"/>
<protein>
    <submittedName>
        <fullName evidence="1">Uncharacterized protein</fullName>
    </submittedName>
</protein>
<reference evidence="1 2" key="1">
    <citation type="submission" date="2014-02" db="EMBL/GenBank/DDBJ databases">
        <title>Transposable element dynamics among asymbiotic and ectomycorrhizal Amanita fungi.</title>
        <authorList>
            <consortium name="DOE Joint Genome Institute"/>
            <person name="Hess J."/>
            <person name="Skrede I."/>
            <person name="Wolfe B."/>
            <person name="LaButti K."/>
            <person name="Ohm R.A."/>
            <person name="Grigoriev I.V."/>
            <person name="Pringle A."/>
        </authorList>
    </citation>
    <scope>NUCLEOTIDE SEQUENCE [LARGE SCALE GENOMIC DNA]</scope>
    <source>
        <strain evidence="1 2">SKay4041</strain>
    </source>
</reference>
<accession>A0A2A9NZ34</accession>
<evidence type="ECO:0000313" key="2">
    <source>
        <dbReference type="Proteomes" id="UP000242287"/>
    </source>
</evidence>
<sequence length="130" mass="14541">MTDIIDEGTVNSIQASKLCTNAGVVLPDDEEDAIGTVRKRHIDDVPTLKFPFLLVYLKGALTYLPNGKTPVKQHLGLMERIPPKVQAILSNSELAIQGRDTDLFQIMRREMDILRTIREGNYGLNFTGPF</sequence>
<keyword evidence="2" id="KW-1185">Reference proteome</keyword>
<name>A0A2A9NZ34_9AGAR</name>
<dbReference type="Proteomes" id="UP000242287">
    <property type="component" value="Unassembled WGS sequence"/>
</dbReference>
<proteinExistence type="predicted"/>
<evidence type="ECO:0000313" key="1">
    <source>
        <dbReference type="EMBL" id="PFH53142.1"/>
    </source>
</evidence>
<dbReference type="AlphaFoldDB" id="A0A2A9NZ34"/>
<gene>
    <name evidence="1" type="ORF">AMATHDRAFT_45765</name>
</gene>
<dbReference type="EMBL" id="KZ301975">
    <property type="protein sequence ID" value="PFH53142.1"/>
    <property type="molecule type" value="Genomic_DNA"/>
</dbReference>
<organism evidence="1 2">
    <name type="scientific">Amanita thiersii Skay4041</name>
    <dbReference type="NCBI Taxonomy" id="703135"/>
    <lineage>
        <taxon>Eukaryota</taxon>
        <taxon>Fungi</taxon>
        <taxon>Dikarya</taxon>
        <taxon>Basidiomycota</taxon>
        <taxon>Agaricomycotina</taxon>
        <taxon>Agaricomycetes</taxon>
        <taxon>Agaricomycetidae</taxon>
        <taxon>Agaricales</taxon>
        <taxon>Pluteineae</taxon>
        <taxon>Amanitaceae</taxon>
        <taxon>Amanita</taxon>
    </lineage>
</organism>